<dbReference type="PANTHER" id="PTHR37406:SF1">
    <property type="entry name" value="T4-TYPE LYSOZYME 1-RELATED"/>
    <property type="match status" value="1"/>
</dbReference>
<evidence type="ECO:0000313" key="5">
    <source>
        <dbReference type="Proteomes" id="UP000249746"/>
    </source>
</evidence>
<dbReference type="EMBL" id="NBIU01000011">
    <property type="protein sequence ID" value="PZT48182.1"/>
    <property type="molecule type" value="Genomic_DNA"/>
</dbReference>
<evidence type="ECO:0000256" key="2">
    <source>
        <dbReference type="ARBA" id="ARBA00022638"/>
    </source>
</evidence>
<comment type="similarity">
    <text evidence="3">Belongs to the glycosyl hydrolase 24 family.</text>
</comment>
<dbReference type="GO" id="GO:0031640">
    <property type="term" value="P:killing of cells of another organism"/>
    <property type="evidence" value="ECO:0007669"/>
    <property type="project" value="UniProtKB-KW"/>
</dbReference>
<sequence length="154" mass="17341">MTRKKEILAFIAPLSAEFEGFSSKVYICPAGYKTIGYGRNIEANPLTKEEEALLINGEVSEALALSWLEKELSKDYDLLESNFPFFIELSTKRAGALVDLVYNLGFTGFKGFKKTISALEQKDFNKAACELEDSKWFRQVKRRGVAIVDLIRNG</sequence>
<dbReference type="OrthoDB" id="5323745at2"/>
<dbReference type="PANTHER" id="PTHR37406">
    <property type="entry name" value="T4-TYPE LYSOZYME 1-RELATED"/>
    <property type="match status" value="1"/>
</dbReference>
<dbReference type="InterPro" id="IPR023347">
    <property type="entry name" value="Lysozyme_dom_sf"/>
</dbReference>
<name>A0A2W6MUZ7_9HELI</name>
<dbReference type="AlphaFoldDB" id="A0A2W6MUZ7"/>
<keyword evidence="1 3" id="KW-0929">Antimicrobial</keyword>
<dbReference type="GO" id="GO:0042742">
    <property type="term" value="P:defense response to bacterium"/>
    <property type="evidence" value="ECO:0007669"/>
    <property type="project" value="UniProtKB-KW"/>
</dbReference>
<comment type="catalytic activity">
    <reaction evidence="3">
        <text>Hydrolysis of (1-&gt;4)-beta-linkages between N-acetylmuramic acid and N-acetyl-D-glucosamine residues in a peptidoglycan and between N-acetyl-D-glucosamine residues in chitodextrins.</text>
        <dbReference type="EC" id="3.2.1.17"/>
    </reaction>
</comment>
<proteinExistence type="inferred from homology"/>
<dbReference type="InterPro" id="IPR002196">
    <property type="entry name" value="Glyco_hydro_24"/>
</dbReference>
<organism evidence="4 5">
    <name type="scientific">Helicobacter valdiviensis</name>
    <dbReference type="NCBI Taxonomy" id="1458358"/>
    <lineage>
        <taxon>Bacteria</taxon>
        <taxon>Pseudomonadati</taxon>
        <taxon>Campylobacterota</taxon>
        <taxon>Epsilonproteobacteria</taxon>
        <taxon>Campylobacterales</taxon>
        <taxon>Helicobacteraceae</taxon>
        <taxon>Helicobacter</taxon>
    </lineage>
</organism>
<evidence type="ECO:0000256" key="1">
    <source>
        <dbReference type="ARBA" id="ARBA00022529"/>
    </source>
</evidence>
<gene>
    <name evidence="4" type="ORF">B6S12_05015</name>
</gene>
<comment type="caution">
    <text evidence="4">The sequence shown here is derived from an EMBL/GenBank/DDBJ whole genome shotgun (WGS) entry which is preliminary data.</text>
</comment>
<keyword evidence="2 3" id="KW-0081">Bacteriolytic enzyme</keyword>
<dbReference type="RefSeq" id="WP_111229721.1">
    <property type="nucleotide sequence ID" value="NZ_NBIU01000011.1"/>
</dbReference>
<protein>
    <recommendedName>
        <fullName evidence="3">Lysozyme</fullName>
        <ecNumber evidence="3">3.2.1.17</ecNumber>
    </recommendedName>
</protein>
<evidence type="ECO:0000256" key="3">
    <source>
        <dbReference type="RuleBase" id="RU003788"/>
    </source>
</evidence>
<keyword evidence="5" id="KW-1185">Reference proteome</keyword>
<keyword evidence="3" id="KW-0378">Hydrolase</keyword>
<dbReference type="GO" id="GO:0016998">
    <property type="term" value="P:cell wall macromolecule catabolic process"/>
    <property type="evidence" value="ECO:0007669"/>
    <property type="project" value="InterPro"/>
</dbReference>
<evidence type="ECO:0000313" key="4">
    <source>
        <dbReference type="EMBL" id="PZT48182.1"/>
    </source>
</evidence>
<dbReference type="InterPro" id="IPR052619">
    <property type="entry name" value="Phage_lysozyme-like"/>
</dbReference>
<dbReference type="Gene3D" id="1.10.530.40">
    <property type="match status" value="1"/>
</dbReference>
<accession>A0A2W6MUZ7</accession>
<keyword evidence="3" id="KW-0326">Glycosidase</keyword>
<reference evidence="4 5" key="1">
    <citation type="submission" date="2017-03" db="EMBL/GenBank/DDBJ databases">
        <title>Genomic and clinical evidence uncovers the enterohepatic species Helicobacter valdiviensis as a potential human intestinal pathogen.</title>
        <authorList>
            <person name="Fresia P."/>
            <person name="Jara R."/>
            <person name="Sierra R."/>
            <person name="Ferres I."/>
            <person name="Greif G."/>
            <person name="Iraola G."/>
            <person name="Collado L."/>
        </authorList>
    </citation>
    <scope>NUCLEOTIDE SEQUENCE [LARGE SCALE GENOMIC DNA]</scope>
    <source>
        <strain evidence="4 5">WBE14</strain>
    </source>
</reference>
<dbReference type="GO" id="GO:0003796">
    <property type="term" value="F:lysozyme activity"/>
    <property type="evidence" value="ECO:0007669"/>
    <property type="project" value="UniProtKB-EC"/>
</dbReference>
<dbReference type="GO" id="GO:0009253">
    <property type="term" value="P:peptidoglycan catabolic process"/>
    <property type="evidence" value="ECO:0007669"/>
    <property type="project" value="InterPro"/>
</dbReference>
<dbReference type="Proteomes" id="UP000249746">
    <property type="component" value="Unassembled WGS sequence"/>
</dbReference>
<dbReference type="InterPro" id="IPR023346">
    <property type="entry name" value="Lysozyme-like_dom_sf"/>
</dbReference>
<dbReference type="SUPFAM" id="SSF53955">
    <property type="entry name" value="Lysozyme-like"/>
    <property type="match status" value="1"/>
</dbReference>
<dbReference type="EC" id="3.2.1.17" evidence="3"/>
<dbReference type="Pfam" id="PF00959">
    <property type="entry name" value="Phage_lysozyme"/>
    <property type="match status" value="1"/>
</dbReference>